<dbReference type="Proteomes" id="UP000563094">
    <property type="component" value="Unassembled WGS sequence"/>
</dbReference>
<feature type="compositionally biased region" description="Polar residues" evidence="1">
    <location>
        <begin position="107"/>
        <end position="124"/>
    </location>
</feature>
<proteinExistence type="predicted"/>
<dbReference type="RefSeq" id="WP_182513699.1">
    <property type="nucleotide sequence ID" value="NZ_JACJIQ010000013.1"/>
</dbReference>
<dbReference type="EMBL" id="JACJIQ010000013">
    <property type="protein sequence ID" value="MBA9078502.1"/>
    <property type="molecule type" value="Genomic_DNA"/>
</dbReference>
<dbReference type="Pfam" id="PF13715">
    <property type="entry name" value="CarbopepD_reg_2"/>
    <property type="match status" value="1"/>
</dbReference>
<dbReference type="AlphaFoldDB" id="A0A839GHZ9"/>
<sequence length="250" mass="27869">MPTQALTVSIPTPCQEDWTAMTPHSQGRYCQSCQKTVVDFTTMTDAEVVHWLGKQKGETCGRFKNKQLERELMPTPISQNKWTWKAAALGVLVWISAKDTHAKEKPPTSTFQQTHLSSDIPSPNQPNEYFSSDSTLILKGQILDSLSKKPLSGVSIVLKGTTIGAPTDMEGNFTLEIPQHVSGENSVVVLSYLGYRALEKSTKAFTGQTKTIFLHEDPDAEISTGIVVTGVNYKWYSPRGLYYRIRNLFH</sequence>
<evidence type="ECO:0000256" key="1">
    <source>
        <dbReference type="SAM" id="MobiDB-lite"/>
    </source>
</evidence>
<accession>A0A839GHZ9</accession>
<protein>
    <recommendedName>
        <fullName evidence="4">CarboxypepD_reg-like domain-containing protein</fullName>
    </recommendedName>
</protein>
<dbReference type="InterPro" id="IPR008969">
    <property type="entry name" value="CarboxyPept-like_regulatory"/>
</dbReference>
<dbReference type="SUPFAM" id="SSF49464">
    <property type="entry name" value="Carboxypeptidase regulatory domain-like"/>
    <property type="match status" value="1"/>
</dbReference>
<dbReference type="Gene3D" id="2.60.40.1120">
    <property type="entry name" value="Carboxypeptidase-like, regulatory domain"/>
    <property type="match status" value="1"/>
</dbReference>
<evidence type="ECO:0000313" key="2">
    <source>
        <dbReference type="EMBL" id="MBA9078502.1"/>
    </source>
</evidence>
<reference evidence="2 3" key="1">
    <citation type="submission" date="2020-08" db="EMBL/GenBank/DDBJ databases">
        <title>Genomic Encyclopedia of Type Strains, Phase IV (KMG-IV): sequencing the most valuable type-strain genomes for metagenomic binning, comparative biology and taxonomic classification.</title>
        <authorList>
            <person name="Goeker M."/>
        </authorList>
    </citation>
    <scope>NUCLEOTIDE SEQUENCE [LARGE SCALE GENOMIC DNA]</scope>
    <source>
        <strain evidence="2 3">DSM 29854</strain>
    </source>
</reference>
<organism evidence="2 3">
    <name type="scientific">Rufibacter quisquiliarum</name>
    <dbReference type="NCBI Taxonomy" id="1549639"/>
    <lineage>
        <taxon>Bacteria</taxon>
        <taxon>Pseudomonadati</taxon>
        <taxon>Bacteroidota</taxon>
        <taxon>Cytophagia</taxon>
        <taxon>Cytophagales</taxon>
        <taxon>Hymenobacteraceae</taxon>
        <taxon>Rufibacter</taxon>
    </lineage>
</organism>
<feature type="region of interest" description="Disordered" evidence="1">
    <location>
        <begin position="103"/>
        <end position="124"/>
    </location>
</feature>
<evidence type="ECO:0008006" key="4">
    <source>
        <dbReference type="Google" id="ProtNLM"/>
    </source>
</evidence>
<evidence type="ECO:0000313" key="3">
    <source>
        <dbReference type="Proteomes" id="UP000563094"/>
    </source>
</evidence>
<name>A0A839GHZ9_9BACT</name>
<keyword evidence="3" id="KW-1185">Reference proteome</keyword>
<gene>
    <name evidence="2" type="ORF">FHS90_003230</name>
</gene>
<comment type="caution">
    <text evidence="2">The sequence shown here is derived from an EMBL/GenBank/DDBJ whole genome shotgun (WGS) entry which is preliminary data.</text>
</comment>